<evidence type="ECO:0000313" key="6">
    <source>
        <dbReference type="Proteomes" id="UP001600941"/>
    </source>
</evidence>
<dbReference type="PROSITE" id="PS00041">
    <property type="entry name" value="HTH_ARAC_FAMILY_1"/>
    <property type="match status" value="1"/>
</dbReference>
<sequence>MELSYQGKLDFFSELLTSSHTIYYWCYNAEMELLSSSCPDPSVYEALFALGGCRSYLTRYIQKERKPLILSDPVGMMWIVSFEITQEQITRIHMIGPVFIADISVKTFEKKLFQGDYSVKTKNSFMRILHSVPVISVTTYFQYGQMLHFTVTGEKIPTGAFQFQNPLTPDYAKNDSLPFQVRTISESHGTWAAEQELVRRIEDGNLNYQDAFDKVAITGSSGNFNLGDPLRQAKDYVLSFIILASRAAMRAGLSPELSYTLSDFYIQSVENAQLIPEIQEIGHTMYRDYITRVHDLKISSAKSRQVQECMNYIQLHTREEISIQDIAAQFGYTEYYFSKKFKKETGMSMKEYIKQSRISHAKLLLKSTDEPIQTISENLQFCSQSYFAETFRKYTGMSPGTYRLSSRAEE</sequence>
<dbReference type="PANTHER" id="PTHR43280">
    <property type="entry name" value="ARAC-FAMILY TRANSCRIPTIONAL REGULATOR"/>
    <property type="match status" value="1"/>
</dbReference>
<keyword evidence="3" id="KW-0804">Transcription</keyword>
<dbReference type="InterPro" id="IPR018062">
    <property type="entry name" value="HTH_AraC-typ_CS"/>
</dbReference>
<dbReference type="InterPro" id="IPR009057">
    <property type="entry name" value="Homeodomain-like_sf"/>
</dbReference>
<dbReference type="SUPFAM" id="SSF46689">
    <property type="entry name" value="Homeodomain-like"/>
    <property type="match status" value="2"/>
</dbReference>
<keyword evidence="1" id="KW-0805">Transcription regulation</keyword>
<protein>
    <recommendedName>
        <fullName evidence="4">HTH araC/xylS-type domain-containing protein</fullName>
    </recommendedName>
</protein>
<evidence type="ECO:0000256" key="2">
    <source>
        <dbReference type="ARBA" id="ARBA00023125"/>
    </source>
</evidence>
<gene>
    <name evidence="5" type="ORF">K340107D12_35300</name>
</gene>
<dbReference type="RefSeq" id="WP_227210135.1">
    <property type="nucleotide sequence ID" value="NZ_BAABZQ010000001.1"/>
</dbReference>
<evidence type="ECO:0000256" key="1">
    <source>
        <dbReference type="ARBA" id="ARBA00023015"/>
    </source>
</evidence>
<proteinExistence type="predicted"/>
<dbReference type="Proteomes" id="UP001600941">
    <property type="component" value="Unassembled WGS sequence"/>
</dbReference>
<keyword evidence="6" id="KW-1185">Reference proteome</keyword>
<dbReference type="Gene3D" id="1.10.10.60">
    <property type="entry name" value="Homeodomain-like"/>
    <property type="match status" value="2"/>
</dbReference>
<dbReference type="PANTHER" id="PTHR43280:SF28">
    <property type="entry name" value="HTH-TYPE TRANSCRIPTIONAL ACTIVATOR RHAS"/>
    <property type="match status" value="1"/>
</dbReference>
<evidence type="ECO:0000256" key="3">
    <source>
        <dbReference type="ARBA" id="ARBA00023163"/>
    </source>
</evidence>
<feature type="domain" description="HTH araC/xylS-type" evidence="4">
    <location>
        <begin position="307"/>
        <end position="405"/>
    </location>
</feature>
<comment type="caution">
    <text evidence="5">The sequence shown here is derived from an EMBL/GenBank/DDBJ whole genome shotgun (WGS) entry which is preliminary data.</text>
</comment>
<evidence type="ECO:0000313" key="5">
    <source>
        <dbReference type="EMBL" id="GAA6500714.1"/>
    </source>
</evidence>
<dbReference type="InterPro" id="IPR018060">
    <property type="entry name" value="HTH_AraC"/>
</dbReference>
<organism evidence="5 6">
    <name type="scientific">Blautia parvula</name>
    <dbReference type="NCBI Taxonomy" id="2877527"/>
    <lineage>
        <taxon>Bacteria</taxon>
        <taxon>Bacillati</taxon>
        <taxon>Bacillota</taxon>
        <taxon>Clostridia</taxon>
        <taxon>Lachnospirales</taxon>
        <taxon>Lachnospiraceae</taxon>
        <taxon>Blautia</taxon>
    </lineage>
</organism>
<accession>A0ABQ0BVZ9</accession>
<dbReference type="EMBL" id="BAABZQ010000001">
    <property type="protein sequence ID" value="GAA6500714.1"/>
    <property type="molecule type" value="Genomic_DNA"/>
</dbReference>
<dbReference type="Pfam" id="PF12833">
    <property type="entry name" value="HTH_18"/>
    <property type="match status" value="1"/>
</dbReference>
<dbReference type="PROSITE" id="PS01124">
    <property type="entry name" value="HTH_ARAC_FAMILY_2"/>
    <property type="match status" value="1"/>
</dbReference>
<name>A0ABQ0BVZ9_9FIRM</name>
<reference evidence="5 6" key="1">
    <citation type="submission" date="2024-04" db="EMBL/GenBank/DDBJ databases">
        <title>Defined microbial consortia suppress multidrug-resistant proinflammatory Enterobacteriaceae via ecological control.</title>
        <authorList>
            <person name="Furuichi M."/>
            <person name="Kawaguchi T."/>
            <person name="Pust M."/>
            <person name="Yasuma K."/>
            <person name="Plichta D."/>
            <person name="Hasegawa N."/>
            <person name="Ohya T."/>
            <person name="Bhattarai S."/>
            <person name="Sasajima S."/>
            <person name="Aoto Y."/>
            <person name="Tuganbaev T."/>
            <person name="Yaginuma M."/>
            <person name="Ueda M."/>
            <person name="Okahashi N."/>
            <person name="Amafuji K."/>
            <person name="Kiridooshi Y."/>
            <person name="Sugita K."/>
            <person name="Strazar M."/>
            <person name="Skelly A."/>
            <person name="Suda W."/>
            <person name="Hattori M."/>
            <person name="Nakamoto N."/>
            <person name="Caballero S."/>
            <person name="Norman J."/>
            <person name="Olle B."/>
            <person name="Tanoue T."/>
            <person name="Arita M."/>
            <person name="Bucci V."/>
            <person name="Atarashi K."/>
            <person name="Xavier R."/>
            <person name="Honda K."/>
        </authorList>
    </citation>
    <scope>NUCLEOTIDE SEQUENCE [LARGE SCALE GENOMIC DNA]</scope>
    <source>
        <strain evidence="6">k34-0107-D12</strain>
    </source>
</reference>
<keyword evidence="2" id="KW-0238">DNA-binding</keyword>
<evidence type="ECO:0000259" key="4">
    <source>
        <dbReference type="PROSITE" id="PS01124"/>
    </source>
</evidence>
<dbReference type="SMART" id="SM00342">
    <property type="entry name" value="HTH_ARAC"/>
    <property type="match status" value="1"/>
</dbReference>